<sequence>MVSQWDGHLQLSDVDEKPKCLLRVKHEKVCIDQLGKEVKPCQITKKPTIEWDGMNPDKLHTVVLTDPDVPSQSDRSMAQWHHYVAVNVKGNDLSTGDTLTEYVGSGAGKDTGLHRYTWVVYEQKGPLKCDEPHIDDRTAAGREKFNVSRFRKKYGLGAPCAGVCFLAEWDETVPALYKQMGVE</sequence>
<dbReference type="Pfam" id="PF01161">
    <property type="entry name" value="PBP"/>
    <property type="match status" value="1"/>
</dbReference>
<dbReference type="InterPro" id="IPR036610">
    <property type="entry name" value="PEBP-like_sf"/>
</dbReference>
<dbReference type="OrthoDB" id="2506647at2759"/>
<dbReference type="AlphaFoldDB" id="A0A8J6FHN1"/>
<keyword evidence="2" id="KW-1185">Reference proteome</keyword>
<dbReference type="PANTHER" id="PTHR11362:SF147">
    <property type="entry name" value="PHOSPHATIDYLETHANOLAMINE BINDING PROTEIN"/>
    <property type="match status" value="1"/>
</dbReference>
<dbReference type="GO" id="GO:0043409">
    <property type="term" value="P:negative regulation of MAPK cascade"/>
    <property type="evidence" value="ECO:0007669"/>
    <property type="project" value="TreeGrafter"/>
</dbReference>
<name>A0A8J6FHN1_ELECQ</name>
<dbReference type="Proteomes" id="UP000770717">
    <property type="component" value="Unassembled WGS sequence"/>
</dbReference>
<comment type="caution">
    <text evidence="1">The sequence shown here is derived from an EMBL/GenBank/DDBJ whole genome shotgun (WGS) entry which is preliminary data.</text>
</comment>
<dbReference type="PANTHER" id="PTHR11362">
    <property type="entry name" value="PHOSPHATIDYLETHANOLAMINE-BINDING PROTEIN"/>
    <property type="match status" value="1"/>
</dbReference>
<evidence type="ECO:0000313" key="2">
    <source>
        <dbReference type="Proteomes" id="UP000770717"/>
    </source>
</evidence>
<dbReference type="Gene3D" id="3.90.280.10">
    <property type="entry name" value="PEBP-like"/>
    <property type="match status" value="1"/>
</dbReference>
<accession>A0A8J6FHN1</accession>
<dbReference type="InterPro" id="IPR008914">
    <property type="entry name" value="PEBP"/>
</dbReference>
<evidence type="ECO:0000313" key="1">
    <source>
        <dbReference type="EMBL" id="KAG9487811.1"/>
    </source>
</evidence>
<dbReference type="CDD" id="cd00866">
    <property type="entry name" value="PEBP_euk"/>
    <property type="match status" value="1"/>
</dbReference>
<dbReference type="InterPro" id="IPR035810">
    <property type="entry name" value="PEBP_euk"/>
</dbReference>
<gene>
    <name evidence="1" type="ORF">GDO78_007546</name>
</gene>
<reference evidence="1" key="1">
    <citation type="thesis" date="2020" institute="ProQuest LLC" country="789 East Eisenhower Parkway, Ann Arbor, MI, USA">
        <title>Comparative Genomics and Chromosome Evolution.</title>
        <authorList>
            <person name="Mudd A.B."/>
        </authorList>
    </citation>
    <scope>NUCLEOTIDE SEQUENCE</scope>
    <source>
        <strain evidence="1">HN-11 Male</strain>
        <tissue evidence="1">Kidney and liver</tissue>
    </source>
</reference>
<evidence type="ECO:0008006" key="3">
    <source>
        <dbReference type="Google" id="ProtNLM"/>
    </source>
</evidence>
<proteinExistence type="predicted"/>
<dbReference type="EMBL" id="WNTK01000003">
    <property type="protein sequence ID" value="KAG9487811.1"/>
    <property type="molecule type" value="Genomic_DNA"/>
</dbReference>
<protein>
    <recommendedName>
        <fullName evidence="3">Phosphatidylethanolamine-binding protein 1</fullName>
    </recommendedName>
</protein>
<organism evidence="1 2">
    <name type="scientific">Eleutherodactylus coqui</name>
    <name type="common">Puerto Rican coqui</name>
    <dbReference type="NCBI Taxonomy" id="57060"/>
    <lineage>
        <taxon>Eukaryota</taxon>
        <taxon>Metazoa</taxon>
        <taxon>Chordata</taxon>
        <taxon>Craniata</taxon>
        <taxon>Vertebrata</taxon>
        <taxon>Euteleostomi</taxon>
        <taxon>Amphibia</taxon>
        <taxon>Batrachia</taxon>
        <taxon>Anura</taxon>
        <taxon>Neobatrachia</taxon>
        <taxon>Hyloidea</taxon>
        <taxon>Eleutherodactylidae</taxon>
        <taxon>Eleutherodactylinae</taxon>
        <taxon>Eleutherodactylus</taxon>
        <taxon>Eleutherodactylus</taxon>
    </lineage>
</organism>
<dbReference type="SUPFAM" id="SSF49777">
    <property type="entry name" value="PEBP-like"/>
    <property type="match status" value="1"/>
</dbReference>